<dbReference type="PANTHER" id="PTHR21937">
    <property type="entry name" value="CCDC66 DOMAIN-CONTAINING PROTEIN"/>
    <property type="match status" value="1"/>
</dbReference>
<dbReference type="AlphaFoldDB" id="A0AA40HSC9"/>
<feature type="compositionally biased region" description="Basic and acidic residues" evidence="1">
    <location>
        <begin position="129"/>
        <end position="139"/>
    </location>
</feature>
<feature type="compositionally biased region" description="Basic and acidic residues" evidence="1">
    <location>
        <begin position="341"/>
        <end position="351"/>
    </location>
</feature>
<feature type="compositionally biased region" description="Basic and acidic residues" evidence="1">
    <location>
        <begin position="389"/>
        <end position="402"/>
    </location>
</feature>
<feature type="region of interest" description="Disordered" evidence="1">
    <location>
        <begin position="87"/>
        <end position="423"/>
    </location>
</feature>
<name>A0AA40HSC9_CNENI</name>
<sequence length="700" mass="78491">MKAGAQSSQACLGTGPVLLHTCHPSKAEGTGHRHLVAVGTTIFEDPEPRSVTLDHPSASWAENIQRPKADTVQKAGRDYDVFHLHRRLAEPEPESPERLGPVDTPLLPKEKEGKTRPRLSKQQAPASISREEMELIDNAKRKKRTKTDKSKVPNGEREGKVHIETKAVVGKSKDSKAKKKPELIPKGKQSGVKRKRTPKERSRETAAEQRGPEVFNAQGTEEGTPDRGLLPSGLDVEEPWLSPRADAQESQVSIDGRSPPTPTVAVTGHTESEEGRSHGDPPKDLLAKREQERALRDRQRAERAEMRRLEVERKRREQEEQRRLRQEQLERAEQMEEELELEQRRRAEEIRWVQPQPRPWPSRGNRSTRKSGSGRRRRRGQQRLQRQAAQERARQQQEEFQRRLQALQRQKQHEEAARAEAEKQRQQELEVKLAEEHRRLVEMAEEERLEYQRQKQEAEEKARLGAEETRHQQEAAARLALEKTMKQAQERARYWGRGQQLPPGGCSRASLPGAGACAALGQVTFSHSPEHSLKNAKVCFEETSSFLSRTPQGSQWPAVGTQHFQTMGLLLLPVPTNTQTLRLEENEKMAAATVTRWWRPVPSAPPGQQACGKAGPTSRRTQLLHTPASRVPQSPKPRSRPGPAQGTGKPRMVAAQLPRATQGSGNQGRLRLALPAVAAAEALSSLGPGNILQTQAAPSL</sequence>
<dbReference type="Pfam" id="PF15709">
    <property type="entry name" value="DUF4670"/>
    <property type="match status" value="1"/>
</dbReference>
<dbReference type="Proteomes" id="UP001177744">
    <property type="component" value="Unassembled WGS sequence"/>
</dbReference>
<keyword evidence="3" id="KW-1185">Reference proteome</keyword>
<evidence type="ECO:0000313" key="2">
    <source>
        <dbReference type="EMBL" id="KAK1336551.1"/>
    </source>
</evidence>
<feature type="compositionally biased region" description="Basic residues" evidence="1">
    <location>
        <begin position="366"/>
        <end position="381"/>
    </location>
</feature>
<evidence type="ECO:0000313" key="3">
    <source>
        <dbReference type="Proteomes" id="UP001177744"/>
    </source>
</evidence>
<accession>A0AA40HSC9</accession>
<reference evidence="2" key="1">
    <citation type="submission" date="2023-06" db="EMBL/GenBank/DDBJ databases">
        <title>Reference genome for the Northern bat (Eptesicus nilssonii), a most northern bat species.</title>
        <authorList>
            <person name="Laine V.N."/>
            <person name="Pulliainen A.T."/>
            <person name="Lilley T.M."/>
        </authorList>
    </citation>
    <scope>NUCLEOTIDE SEQUENCE</scope>
    <source>
        <strain evidence="2">BLF_Eptnil</strain>
        <tissue evidence="2">Kidney</tissue>
    </source>
</reference>
<dbReference type="InterPro" id="IPR031440">
    <property type="entry name" value="DUF4670"/>
</dbReference>
<dbReference type="EMBL" id="JAULJE010000012">
    <property type="protein sequence ID" value="KAK1336551.1"/>
    <property type="molecule type" value="Genomic_DNA"/>
</dbReference>
<comment type="caution">
    <text evidence="2">The sequence shown here is derived from an EMBL/GenBank/DDBJ whole genome shotgun (WGS) entry which is preliminary data.</text>
</comment>
<feature type="compositionally biased region" description="Basic and acidic residues" evidence="1">
    <location>
        <begin position="270"/>
        <end position="334"/>
    </location>
</feature>
<feature type="compositionally biased region" description="Basic and acidic residues" evidence="1">
    <location>
        <begin position="411"/>
        <end position="423"/>
    </location>
</feature>
<feature type="compositionally biased region" description="Basic and acidic residues" evidence="1">
    <location>
        <begin position="147"/>
        <end position="185"/>
    </location>
</feature>
<organism evidence="2 3">
    <name type="scientific">Cnephaeus nilssonii</name>
    <name type="common">Northern bat</name>
    <name type="synonym">Eptesicus nilssonii</name>
    <dbReference type="NCBI Taxonomy" id="3371016"/>
    <lineage>
        <taxon>Eukaryota</taxon>
        <taxon>Metazoa</taxon>
        <taxon>Chordata</taxon>
        <taxon>Craniata</taxon>
        <taxon>Vertebrata</taxon>
        <taxon>Euteleostomi</taxon>
        <taxon>Mammalia</taxon>
        <taxon>Eutheria</taxon>
        <taxon>Laurasiatheria</taxon>
        <taxon>Chiroptera</taxon>
        <taxon>Yangochiroptera</taxon>
        <taxon>Vespertilionidae</taxon>
        <taxon>Cnephaeus</taxon>
    </lineage>
</organism>
<feature type="region of interest" description="Disordered" evidence="1">
    <location>
        <begin position="597"/>
        <end position="668"/>
    </location>
</feature>
<gene>
    <name evidence="2" type="ORF">QTO34_002582</name>
</gene>
<proteinExistence type="predicted"/>
<evidence type="ECO:0000256" key="1">
    <source>
        <dbReference type="SAM" id="MobiDB-lite"/>
    </source>
</evidence>
<dbReference type="PANTHER" id="PTHR21937:SF5">
    <property type="entry name" value="GENE 973-RELATED"/>
    <property type="match status" value="1"/>
</dbReference>
<protein>
    <submittedName>
        <fullName evidence="2">Uncharacterized protein</fullName>
    </submittedName>
</protein>
<feature type="compositionally biased region" description="Basic and acidic residues" evidence="1">
    <location>
        <begin position="199"/>
        <end position="211"/>
    </location>
</feature>